<evidence type="ECO:0000313" key="8">
    <source>
        <dbReference type="EMBL" id="CAF4136282.1"/>
    </source>
</evidence>
<dbReference type="PANTHER" id="PTHR31873:SF6">
    <property type="entry name" value="ASPARTATE DEHYDROGENASE DOMAIN-CONTAINING PROTEIN"/>
    <property type="match status" value="1"/>
</dbReference>
<evidence type="ECO:0000313" key="11">
    <source>
        <dbReference type="Proteomes" id="UP000663889"/>
    </source>
</evidence>
<sequence length="301" mass="33833">MECNTKTQPLRIGLLGFGHLGQFIYQYIENERHKFIYDFDLIFIWNRSKDIFSTYDKELNQNLIVSTVEEGLQRLPDLVIEVAHPNVIETYGEKILDICNLFIGSPTAFANASLEIALRKKTLESGHVIYIGTGAFWGAEDINKMNERNTLRSLCITMKKHPNSFKLNEPLRSKLIDERTKLGDQPGEIIMYSGPVRELCQLAPNNVNTMAIGAIIASNLGFDRVQGCLIADTSLYDRIIVEIELTGPEKIIDENKQVKFHVKTIRTNPAELGAVTGTATLLSFISSIKRAKGRKPGIHIV</sequence>
<dbReference type="GO" id="GO:0033735">
    <property type="term" value="F:aspartate dehydrogenase [NAD(P)+] activity"/>
    <property type="evidence" value="ECO:0007669"/>
    <property type="project" value="InterPro"/>
</dbReference>
<dbReference type="Proteomes" id="UP000663823">
    <property type="component" value="Unassembled WGS sequence"/>
</dbReference>
<accession>A0A815TCK5</accession>
<evidence type="ECO:0000259" key="4">
    <source>
        <dbReference type="Pfam" id="PF03447"/>
    </source>
</evidence>
<dbReference type="Pfam" id="PF03447">
    <property type="entry name" value="NAD_binding_3"/>
    <property type="match status" value="1"/>
</dbReference>
<dbReference type="EMBL" id="CAJNOH010003869">
    <property type="protein sequence ID" value="CAF1351629.1"/>
    <property type="molecule type" value="Genomic_DNA"/>
</dbReference>
<name>A0A815TCK5_9BILA</name>
<dbReference type="EMBL" id="CAJOBE010011689">
    <property type="protein sequence ID" value="CAF4136282.1"/>
    <property type="molecule type" value="Genomic_DNA"/>
</dbReference>
<dbReference type="SUPFAM" id="SSF55347">
    <property type="entry name" value="Glyceraldehyde-3-phosphate dehydrogenase-like, C-terminal domain"/>
    <property type="match status" value="1"/>
</dbReference>
<evidence type="ECO:0000313" key="9">
    <source>
        <dbReference type="EMBL" id="CAF4189120.1"/>
    </source>
</evidence>
<dbReference type="InterPro" id="IPR036291">
    <property type="entry name" value="NAD(P)-bd_dom_sf"/>
</dbReference>
<dbReference type="Gene3D" id="3.40.50.720">
    <property type="entry name" value="NAD(P)-binding Rossmann-like Domain"/>
    <property type="match status" value="1"/>
</dbReference>
<dbReference type="EMBL" id="CAJNOL010005247">
    <property type="protein sequence ID" value="CAF1602171.1"/>
    <property type="molecule type" value="Genomic_DNA"/>
</dbReference>
<dbReference type="AlphaFoldDB" id="A0A815TCK5"/>
<evidence type="ECO:0000259" key="3">
    <source>
        <dbReference type="Pfam" id="PF01958"/>
    </source>
</evidence>
<reference evidence="6" key="1">
    <citation type="submission" date="2021-02" db="EMBL/GenBank/DDBJ databases">
        <authorList>
            <person name="Nowell W R."/>
        </authorList>
    </citation>
    <scope>NUCLEOTIDE SEQUENCE</scope>
</reference>
<keyword evidence="10" id="KW-1185">Reference proteome</keyword>
<dbReference type="Pfam" id="PF01958">
    <property type="entry name" value="Asp_DH_C"/>
    <property type="match status" value="1"/>
</dbReference>
<protein>
    <recommendedName>
        <fullName evidence="2">Aspartate dehydrogenase domain-containing protein</fullName>
    </recommendedName>
</protein>
<evidence type="ECO:0000313" key="10">
    <source>
        <dbReference type="Proteomes" id="UP000663870"/>
    </source>
</evidence>
<dbReference type="Gene3D" id="3.30.360.10">
    <property type="entry name" value="Dihydrodipicolinate Reductase, domain 2"/>
    <property type="match status" value="1"/>
</dbReference>
<feature type="domain" description="Aspartate/homoserine dehydrogenase NAD-binding" evidence="4">
    <location>
        <begin position="16"/>
        <end position="131"/>
    </location>
</feature>
<dbReference type="Proteomes" id="UP000663889">
    <property type="component" value="Unassembled WGS sequence"/>
</dbReference>
<dbReference type="PANTHER" id="PTHR31873">
    <property type="entry name" value="L-ASPARTATE DEHYDROGENASE-RELATED"/>
    <property type="match status" value="1"/>
</dbReference>
<comment type="similarity">
    <text evidence="1">Belongs to the L-aspartate dehydrogenase family.</text>
</comment>
<evidence type="ECO:0000256" key="2">
    <source>
        <dbReference type="ARBA" id="ARBA00020169"/>
    </source>
</evidence>
<dbReference type="Proteomes" id="UP000663874">
    <property type="component" value="Unassembled WGS sequence"/>
</dbReference>
<comment type="caution">
    <text evidence="6">The sequence shown here is derived from an EMBL/GenBank/DDBJ whole genome shotgun (WGS) entry which is preliminary data.</text>
</comment>
<organism evidence="6 11">
    <name type="scientific">Rotaria sordida</name>
    <dbReference type="NCBI Taxonomy" id="392033"/>
    <lineage>
        <taxon>Eukaryota</taxon>
        <taxon>Metazoa</taxon>
        <taxon>Spiralia</taxon>
        <taxon>Gnathifera</taxon>
        <taxon>Rotifera</taxon>
        <taxon>Eurotatoria</taxon>
        <taxon>Bdelloidea</taxon>
        <taxon>Philodinida</taxon>
        <taxon>Philodinidae</taxon>
        <taxon>Rotaria</taxon>
    </lineage>
</organism>
<dbReference type="GO" id="GO:0009435">
    <property type="term" value="P:NAD+ biosynthetic process"/>
    <property type="evidence" value="ECO:0007669"/>
    <property type="project" value="InterPro"/>
</dbReference>
<dbReference type="GO" id="GO:0050661">
    <property type="term" value="F:NADP binding"/>
    <property type="evidence" value="ECO:0007669"/>
    <property type="project" value="InterPro"/>
</dbReference>
<gene>
    <name evidence="8" type="ORF">FNK824_LOCUS32978</name>
    <name evidence="7" type="ORF">JXQ802_LOCUS48438</name>
    <name evidence="9" type="ORF">OTI717_LOCUS38058</name>
    <name evidence="5" type="ORF">PYM288_LOCUS32425</name>
    <name evidence="6" type="ORF">SEV965_LOCUS36115</name>
</gene>
<evidence type="ECO:0000256" key="1">
    <source>
        <dbReference type="ARBA" id="ARBA00008331"/>
    </source>
</evidence>
<evidence type="ECO:0000313" key="7">
    <source>
        <dbReference type="EMBL" id="CAF1602171.1"/>
    </source>
</evidence>
<dbReference type="Proteomes" id="UP000663870">
    <property type="component" value="Unassembled WGS sequence"/>
</dbReference>
<dbReference type="InterPro" id="IPR002811">
    <property type="entry name" value="Asp_DH"/>
</dbReference>
<evidence type="ECO:0000313" key="6">
    <source>
        <dbReference type="EMBL" id="CAF1501934.1"/>
    </source>
</evidence>
<proteinExistence type="inferred from homology"/>
<dbReference type="InterPro" id="IPR005106">
    <property type="entry name" value="Asp/hSer_DH_NAD-bd"/>
</dbReference>
<evidence type="ECO:0000313" key="5">
    <source>
        <dbReference type="EMBL" id="CAF1351629.1"/>
    </source>
</evidence>
<dbReference type="SUPFAM" id="SSF51735">
    <property type="entry name" value="NAD(P)-binding Rossmann-fold domains"/>
    <property type="match status" value="1"/>
</dbReference>
<dbReference type="EMBL" id="CAJOAX010019557">
    <property type="protein sequence ID" value="CAF4189120.1"/>
    <property type="molecule type" value="Genomic_DNA"/>
</dbReference>
<dbReference type="Proteomes" id="UP000663854">
    <property type="component" value="Unassembled WGS sequence"/>
</dbReference>
<dbReference type="EMBL" id="CAJNOU010006311">
    <property type="protein sequence ID" value="CAF1501934.1"/>
    <property type="molecule type" value="Genomic_DNA"/>
</dbReference>
<feature type="domain" description="Aspartate dehydrogenase" evidence="3">
    <location>
        <begin position="188"/>
        <end position="280"/>
    </location>
</feature>